<evidence type="ECO:0000313" key="4">
    <source>
        <dbReference type="Proteomes" id="UP000054466"/>
    </source>
</evidence>
<dbReference type="HOGENOM" id="CLU_2120829_0_0_1"/>
<accession>A0A0D1Z283</accession>
<dbReference type="VEuPathDB" id="FungiDB:PV07_12779"/>
<dbReference type="Proteomes" id="UP000054466">
    <property type="component" value="Unassembled WGS sequence"/>
</dbReference>
<keyword evidence="4" id="KW-1185">Reference proteome</keyword>
<dbReference type="EMBL" id="KN847178">
    <property type="protein sequence ID" value="KIW21791.1"/>
    <property type="molecule type" value="Genomic_DNA"/>
</dbReference>
<feature type="compositionally biased region" description="Polar residues" evidence="2">
    <location>
        <begin position="89"/>
        <end position="107"/>
    </location>
</feature>
<evidence type="ECO:0000313" key="3">
    <source>
        <dbReference type="EMBL" id="KIW21791.1"/>
    </source>
</evidence>
<dbReference type="AlphaFoldDB" id="A0A0D1Z283"/>
<comment type="similarity">
    <text evidence="1">Belongs to the TCP11 family.</text>
</comment>
<evidence type="ECO:0000256" key="2">
    <source>
        <dbReference type="SAM" id="MobiDB-lite"/>
    </source>
</evidence>
<dbReference type="OrthoDB" id="276323at2759"/>
<dbReference type="InterPro" id="IPR008862">
    <property type="entry name" value="Tcp11"/>
</dbReference>
<proteinExistence type="inferred from homology"/>
<protein>
    <submittedName>
        <fullName evidence="3">Uncharacterized protein</fullName>
    </submittedName>
</protein>
<dbReference type="RefSeq" id="XP_016242007.1">
    <property type="nucleotide sequence ID" value="XM_016400345.1"/>
</dbReference>
<name>A0A0D1Z283_9EURO</name>
<dbReference type="Pfam" id="PF05794">
    <property type="entry name" value="Tcp11"/>
    <property type="match status" value="1"/>
</dbReference>
<reference evidence="3 4" key="1">
    <citation type="submission" date="2015-01" db="EMBL/GenBank/DDBJ databases">
        <title>The Genome Sequence of Cladophialophora immunda CBS83496.</title>
        <authorList>
            <consortium name="The Broad Institute Genomics Platform"/>
            <person name="Cuomo C."/>
            <person name="de Hoog S."/>
            <person name="Gorbushina A."/>
            <person name="Stielow B."/>
            <person name="Teixiera M."/>
            <person name="Abouelleil A."/>
            <person name="Chapman S.B."/>
            <person name="Priest M."/>
            <person name="Young S.K."/>
            <person name="Wortman J."/>
            <person name="Nusbaum C."/>
            <person name="Birren B."/>
        </authorList>
    </citation>
    <scope>NUCLEOTIDE SEQUENCE [LARGE SCALE GENOMIC DNA]</scope>
    <source>
        <strain evidence="3 4">CBS 83496</strain>
    </source>
</reference>
<evidence type="ECO:0000256" key="1">
    <source>
        <dbReference type="ARBA" id="ARBA00010954"/>
    </source>
</evidence>
<sequence length="114" mass="13101">MAKQKSGQGAETGDLHTLVLGMEKLFQFLEAVKLDIANHQIRSFPYPSIDDTVAFQQDYFRSRIRHGELEIDEPRVWYWDALRKHRQCQVDSASTPNTSDGRVSSWNVRGLPLP</sequence>
<organism evidence="3 4">
    <name type="scientific">Cladophialophora immunda</name>
    <dbReference type="NCBI Taxonomy" id="569365"/>
    <lineage>
        <taxon>Eukaryota</taxon>
        <taxon>Fungi</taxon>
        <taxon>Dikarya</taxon>
        <taxon>Ascomycota</taxon>
        <taxon>Pezizomycotina</taxon>
        <taxon>Eurotiomycetes</taxon>
        <taxon>Chaetothyriomycetidae</taxon>
        <taxon>Chaetothyriales</taxon>
        <taxon>Herpotrichiellaceae</taxon>
        <taxon>Cladophialophora</taxon>
    </lineage>
</organism>
<feature type="region of interest" description="Disordered" evidence="2">
    <location>
        <begin position="89"/>
        <end position="114"/>
    </location>
</feature>
<dbReference type="GeneID" id="27351973"/>
<gene>
    <name evidence="3" type="ORF">PV07_12779</name>
</gene>